<organism evidence="1 2">
    <name type="scientific">Desulfonema magnum</name>
    <dbReference type="NCBI Taxonomy" id="45655"/>
    <lineage>
        <taxon>Bacteria</taxon>
        <taxon>Pseudomonadati</taxon>
        <taxon>Thermodesulfobacteriota</taxon>
        <taxon>Desulfobacteria</taxon>
        <taxon>Desulfobacterales</taxon>
        <taxon>Desulfococcaceae</taxon>
        <taxon>Desulfonema</taxon>
    </lineage>
</organism>
<dbReference type="Proteomes" id="UP000663722">
    <property type="component" value="Chromosome"/>
</dbReference>
<proteinExistence type="predicted"/>
<dbReference type="AlphaFoldDB" id="A0A975BJ93"/>
<dbReference type="KEGG" id="dmm:dnm_023800"/>
<protein>
    <submittedName>
        <fullName evidence="1">Uncharacterized protein</fullName>
    </submittedName>
</protein>
<sequence length="42" mass="5197">MQIELIKHKIRKIVRQLSPENQFFSVLILKYITERFFLHILI</sequence>
<evidence type="ECO:0000313" key="1">
    <source>
        <dbReference type="EMBL" id="QTA86357.1"/>
    </source>
</evidence>
<keyword evidence="2" id="KW-1185">Reference proteome</keyword>
<accession>A0A975BJ93</accession>
<reference evidence="1" key="1">
    <citation type="journal article" date="2021" name="Microb. Physiol.">
        <title>Proteogenomic Insights into the Physiology of Marine, Sulfate-Reducing, Filamentous Desulfonema limicola and Desulfonema magnum.</title>
        <authorList>
            <person name="Schnaars V."/>
            <person name="Wohlbrand L."/>
            <person name="Scheve S."/>
            <person name="Hinrichs C."/>
            <person name="Reinhardt R."/>
            <person name="Rabus R."/>
        </authorList>
    </citation>
    <scope>NUCLEOTIDE SEQUENCE</scope>
    <source>
        <strain evidence="1">4be13</strain>
    </source>
</reference>
<gene>
    <name evidence="1" type="ORF">dnm_023800</name>
</gene>
<dbReference type="EMBL" id="CP061800">
    <property type="protein sequence ID" value="QTA86357.1"/>
    <property type="molecule type" value="Genomic_DNA"/>
</dbReference>
<name>A0A975BJ93_9BACT</name>
<evidence type="ECO:0000313" key="2">
    <source>
        <dbReference type="Proteomes" id="UP000663722"/>
    </source>
</evidence>